<evidence type="ECO:0000313" key="2">
    <source>
        <dbReference type="EMBL" id="ASA22785.1"/>
    </source>
</evidence>
<dbReference type="Gene3D" id="2.60.120.260">
    <property type="entry name" value="Galactose-binding domain-like"/>
    <property type="match status" value="3"/>
</dbReference>
<dbReference type="EMBL" id="CP021780">
    <property type="protein sequence ID" value="ASA22785.1"/>
    <property type="molecule type" value="Genomic_DNA"/>
</dbReference>
<evidence type="ECO:0000259" key="1">
    <source>
        <dbReference type="PROSITE" id="PS50022"/>
    </source>
</evidence>
<gene>
    <name evidence="2" type="ORF">B9T62_19450</name>
</gene>
<name>A0A2Z2KFL2_9BACL</name>
<reference evidence="2 3" key="1">
    <citation type="submission" date="2017-06" db="EMBL/GenBank/DDBJ databases">
        <title>Complete genome sequence of Paenibacillus donghaensis KCTC 13049T isolated from East Sea sediment, South Korea.</title>
        <authorList>
            <person name="Jung B.K."/>
            <person name="Hong S.-J."/>
            <person name="Shin J.-H."/>
        </authorList>
    </citation>
    <scope>NUCLEOTIDE SEQUENCE [LARGE SCALE GENOMIC DNA]</scope>
    <source>
        <strain evidence="2 3">KCTC 13049</strain>
    </source>
</reference>
<dbReference type="Pfam" id="PF00754">
    <property type="entry name" value="F5_F8_type_C"/>
    <property type="match status" value="1"/>
</dbReference>
<dbReference type="Proteomes" id="UP000249890">
    <property type="component" value="Chromosome"/>
</dbReference>
<dbReference type="RefSeq" id="WP_087916783.1">
    <property type="nucleotide sequence ID" value="NZ_CP021780.1"/>
</dbReference>
<dbReference type="InterPro" id="IPR008979">
    <property type="entry name" value="Galactose-bd-like_sf"/>
</dbReference>
<dbReference type="PROSITE" id="PS50022">
    <property type="entry name" value="FA58C_3"/>
    <property type="match status" value="1"/>
</dbReference>
<dbReference type="OrthoDB" id="5291305at2"/>
<dbReference type="AlphaFoldDB" id="A0A2Z2KFL2"/>
<dbReference type="KEGG" id="pdh:B9T62_19450"/>
<dbReference type="SUPFAM" id="SSF49785">
    <property type="entry name" value="Galactose-binding domain-like"/>
    <property type="match status" value="1"/>
</dbReference>
<feature type="domain" description="F5/8 type C" evidence="1">
    <location>
        <begin position="498"/>
        <end position="650"/>
    </location>
</feature>
<sequence>MATLGQALTTPESGWKRIEDTHPYISYLGKTGISTSSVYTDSHITYTNPDAIGTSKISFKFYGTKIRLITQIGGFATTVKVKIDGIIESHSQDASPVVYRGLAYEKTGLILGLHTVEIYNDTDNMGFSLDAIDVDDIGGLSAPIGAVVTSPDAGWKRYDASFALLKPNGVWGSNSNSLAYNATLIFTDKKNSLKFSFNGTKIRLLGVANNGYSDSVNVIVDGVSETFSTSYGASGYQTLLYEKAGLQNDFHSVEIINNKEIVIYLDAIDIDSAGRLYHPDEVTEIKDLAVGKRIRCHYQASSGSVGTFSGLGKETSDFIPAASSATPNGDFYWIMVEDWNKNKILVADRNVQHSISWDALNTVGVASGSGLPIKIEGVQNSIFATLRLLTGGVSVSDKDNEWEKYIANFTLNGVAGDNNVWNWQGIFSWTSTTISGTNTNRVRRGTTTVATHASGQSGAGGVGQGVGFRPVLIIESKAQYKSIIKYDNKYKKWVEGGTPATYVDLTTALSGNNMAPYSAFASSEVAGYEAYRAFNKVKDAGWQTANASGNNKGWIMLDMGVEKLVTMYAITASNNDSAIRSPKDFKLLASTDNATWVQLDSQTGITWIDLQRREFIVFNTIPYRYYKLDIIINNGNSNFTNVGEIEFYNISSPATPSSWNTISTTLPSKDTFISEGMDDLSVLDRKPTNFVETMSDNGVLGAGEVFKKSVDLKKLFEITNIKIE</sequence>
<evidence type="ECO:0000313" key="3">
    <source>
        <dbReference type="Proteomes" id="UP000249890"/>
    </source>
</evidence>
<dbReference type="InterPro" id="IPR000421">
    <property type="entry name" value="FA58C"/>
</dbReference>
<accession>A0A2Z2KFL2</accession>
<organism evidence="2 3">
    <name type="scientific">Paenibacillus donghaensis</name>
    <dbReference type="NCBI Taxonomy" id="414771"/>
    <lineage>
        <taxon>Bacteria</taxon>
        <taxon>Bacillati</taxon>
        <taxon>Bacillota</taxon>
        <taxon>Bacilli</taxon>
        <taxon>Bacillales</taxon>
        <taxon>Paenibacillaceae</taxon>
        <taxon>Paenibacillus</taxon>
    </lineage>
</organism>
<protein>
    <recommendedName>
        <fullName evidence="1">F5/8 type C domain-containing protein</fullName>
    </recommendedName>
</protein>
<keyword evidence="3" id="KW-1185">Reference proteome</keyword>
<proteinExistence type="predicted"/>